<gene>
    <name evidence="2" type="ORF">niasHS_007078</name>
</gene>
<dbReference type="Proteomes" id="UP001620645">
    <property type="component" value="Unassembled WGS sequence"/>
</dbReference>
<protein>
    <submittedName>
        <fullName evidence="2">Uncharacterized protein</fullName>
    </submittedName>
</protein>
<dbReference type="EMBL" id="JBICCN010000145">
    <property type="protein sequence ID" value="KAL3089356.1"/>
    <property type="molecule type" value="Genomic_DNA"/>
</dbReference>
<feature type="region of interest" description="Disordered" evidence="1">
    <location>
        <begin position="1"/>
        <end position="60"/>
    </location>
</feature>
<keyword evidence="3" id="KW-1185">Reference proteome</keyword>
<feature type="compositionally biased region" description="Polar residues" evidence="1">
    <location>
        <begin position="21"/>
        <end position="31"/>
    </location>
</feature>
<dbReference type="AlphaFoldDB" id="A0ABD2JFH9"/>
<accession>A0ABD2JFH9</accession>
<evidence type="ECO:0000256" key="1">
    <source>
        <dbReference type="SAM" id="MobiDB-lite"/>
    </source>
</evidence>
<feature type="compositionally biased region" description="Low complexity" evidence="1">
    <location>
        <begin position="10"/>
        <end position="19"/>
    </location>
</feature>
<proteinExistence type="predicted"/>
<dbReference type="SUPFAM" id="SSF63570">
    <property type="entry name" value="PABC (PABP) domain"/>
    <property type="match status" value="1"/>
</dbReference>
<dbReference type="InterPro" id="IPR036053">
    <property type="entry name" value="PABP-dom"/>
</dbReference>
<reference evidence="2 3" key="1">
    <citation type="submission" date="2024-10" db="EMBL/GenBank/DDBJ databases">
        <authorList>
            <person name="Kim D."/>
        </authorList>
    </citation>
    <scope>NUCLEOTIDE SEQUENCE [LARGE SCALE GENOMIC DNA]</scope>
    <source>
        <strain evidence="2">Taebaek</strain>
    </source>
</reference>
<evidence type="ECO:0000313" key="2">
    <source>
        <dbReference type="EMBL" id="KAL3089356.1"/>
    </source>
</evidence>
<evidence type="ECO:0000313" key="3">
    <source>
        <dbReference type="Proteomes" id="UP001620645"/>
    </source>
</evidence>
<comment type="caution">
    <text evidence="2">The sequence shown here is derived from an EMBL/GenBank/DDBJ whole genome shotgun (WGS) entry which is preliminary data.</text>
</comment>
<name>A0ABD2JFH9_HETSC</name>
<sequence length="116" mass="12550">MLFGQPRGTQQQQQAQKPQIAYSSYPQQQSRGVIAPQMGGGASGGEANAGHGITLSTHQEPLNTQMLTEANITAQKQMLGKHLSAMLLLEDEGMLRLRVDEEATVLYQATGQKEAQ</sequence>
<organism evidence="2 3">
    <name type="scientific">Heterodera schachtii</name>
    <name type="common">Sugarbeet cyst nematode worm</name>
    <name type="synonym">Tylenchus schachtii</name>
    <dbReference type="NCBI Taxonomy" id="97005"/>
    <lineage>
        <taxon>Eukaryota</taxon>
        <taxon>Metazoa</taxon>
        <taxon>Ecdysozoa</taxon>
        <taxon>Nematoda</taxon>
        <taxon>Chromadorea</taxon>
        <taxon>Rhabditida</taxon>
        <taxon>Tylenchina</taxon>
        <taxon>Tylenchomorpha</taxon>
        <taxon>Tylenchoidea</taxon>
        <taxon>Heteroderidae</taxon>
        <taxon>Heteroderinae</taxon>
        <taxon>Heterodera</taxon>
    </lineage>
</organism>